<sequence>MTLADNALTTVERLKQFNGIAEADASQDFKLGFLIDSASQEIENVLGRKLKKSQYTEKVKGNNRLTIQVKNYPLLEVDSIKINGSLVNESDYAYDESGIIEGIRPWGASGLHYGISNFMVQQSKNIEIAYTAGYVLPKDETEEESRTLPYDIEAALFSMINGAMALTDGAAGLKSFAISDVRWEWDKDYMRSILPSLMQHRAVRV</sequence>
<dbReference type="EMBL" id="CP087994">
    <property type="protein sequence ID" value="UYO61814.1"/>
    <property type="molecule type" value="Genomic_DNA"/>
</dbReference>
<evidence type="ECO:0000313" key="1">
    <source>
        <dbReference type="EMBL" id="UYO61814.1"/>
    </source>
</evidence>
<protein>
    <recommendedName>
        <fullName evidence="3">Phage gp6-like head-tail connector protein</fullName>
    </recommendedName>
</protein>
<accession>A0ABY6HBD1</accession>
<dbReference type="Proteomes" id="UP001163550">
    <property type="component" value="Chromosome"/>
</dbReference>
<keyword evidence="2" id="KW-1185">Reference proteome</keyword>
<organism evidence="1 2">
    <name type="scientific">Acetobacterium wieringae</name>
    <dbReference type="NCBI Taxonomy" id="52694"/>
    <lineage>
        <taxon>Bacteria</taxon>
        <taxon>Bacillati</taxon>
        <taxon>Bacillota</taxon>
        <taxon>Clostridia</taxon>
        <taxon>Eubacteriales</taxon>
        <taxon>Eubacteriaceae</taxon>
        <taxon>Acetobacterium</taxon>
    </lineage>
</organism>
<proteinExistence type="predicted"/>
<dbReference type="RefSeq" id="WP_263992608.1">
    <property type="nucleotide sequence ID" value="NZ_CP087994.1"/>
</dbReference>
<name>A0ABY6HBD1_9FIRM</name>
<reference evidence="1" key="1">
    <citation type="submission" date="2021-11" db="EMBL/GenBank/DDBJ databases">
        <title>Isoprene-degrading acetogen.</title>
        <authorList>
            <person name="Yang Y."/>
            <person name="Jin H."/>
            <person name="Yan J."/>
        </authorList>
    </citation>
    <scope>NUCLEOTIDE SEQUENCE</scope>
    <source>
        <strain evidence="1">Berkeley</strain>
    </source>
</reference>
<evidence type="ECO:0008006" key="3">
    <source>
        <dbReference type="Google" id="ProtNLM"/>
    </source>
</evidence>
<gene>
    <name evidence="1" type="ORF">LNN31_13615</name>
</gene>
<evidence type="ECO:0000313" key="2">
    <source>
        <dbReference type="Proteomes" id="UP001163550"/>
    </source>
</evidence>